<comment type="subcellular location">
    <subcellularLocation>
        <location evidence="1">Nucleus</location>
    </subcellularLocation>
</comment>
<dbReference type="GO" id="GO:0005634">
    <property type="term" value="C:nucleus"/>
    <property type="evidence" value="ECO:0007669"/>
    <property type="project" value="UniProtKB-SubCell"/>
</dbReference>
<proteinExistence type="predicted"/>
<dbReference type="InterPro" id="IPR017956">
    <property type="entry name" value="AT_hook_DNA-bd_motif"/>
</dbReference>
<dbReference type="AlphaFoldDB" id="A0A179GEG0"/>
<keyword evidence="2" id="KW-0539">Nucleus</keyword>
<name>A0A179GEG0_PURLI</name>
<dbReference type="EMBL" id="LSBH01000008">
    <property type="protein sequence ID" value="OAQ75519.1"/>
    <property type="molecule type" value="Genomic_DNA"/>
</dbReference>
<protein>
    <submittedName>
        <fullName evidence="4">Uncharacterized protein</fullName>
    </submittedName>
</protein>
<feature type="region of interest" description="Disordered" evidence="3">
    <location>
        <begin position="1"/>
        <end position="140"/>
    </location>
</feature>
<dbReference type="PRINTS" id="PR00929">
    <property type="entry name" value="ATHOOK"/>
</dbReference>
<dbReference type="SMART" id="SM00384">
    <property type="entry name" value="AT_hook"/>
    <property type="match status" value="3"/>
</dbReference>
<dbReference type="PROSITE" id="PS00354">
    <property type="entry name" value="HMGI_Y"/>
    <property type="match status" value="1"/>
</dbReference>
<comment type="caution">
    <text evidence="4">The sequence shown here is derived from an EMBL/GenBank/DDBJ whole genome shotgun (WGS) entry which is preliminary data.</text>
</comment>
<dbReference type="InterPro" id="IPR000637">
    <property type="entry name" value="HMGI/Y_DNA-bd_CS"/>
</dbReference>
<feature type="region of interest" description="Disordered" evidence="3">
    <location>
        <begin position="471"/>
        <end position="533"/>
    </location>
</feature>
<dbReference type="OrthoDB" id="4754366at2759"/>
<dbReference type="GO" id="GO:0006355">
    <property type="term" value="P:regulation of DNA-templated transcription"/>
    <property type="evidence" value="ECO:0007669"/>
    <property type="project" value="InterPro"/>
</dbReference>
<feature type="compositionally biased region" description="Acidic residues" evidence="3">
    <location>
        <begin position="69"/>
        <end position="78"/>
    </location>
</feature>
<accession>A0A179GEG0</accession>
<evidence type="ECO:0000313" key="5">
    <source>
        <dbReference type="Proteomes" id="UP000078240"/>
    </source>
</evidence>
<organism evidence="4 5">
    <name type="scientific">Purpureocillium lilacinum</name>
    <name type="common">Paecilomyces lilacinus</name>
    <dbReference type="NCBI Taxonomy" id="33203"/>
    <lineage>
        <taxon>Eukaryota</taxon>
        <taxon>Fungi</taxon>
        <taxon>Dikarya</taxon>
        <taxon>Ascomycota</taxon>
        <taxon>Pezizomycotina</taxon>
        <taxon>Sordariomycetes</taxon>
        <taxon>Hypocreomycetidae</taxon>
        <taxon>Hypocreales</taxon>
        <taxon>Ophiocordycipitaceae</taxon>
        <taxon>Purpureocillium</taxon>
    </lineage>
</organism>
<dbReference type="GO" id="GO:0003677">
    <property type="term" value="F:DNA binding"/>
    <property type="evidence" value="ECO:0007669"/>
    <property type="project" value="InterPro"/>
</dbReference>
<evidence type="ECO:0000256" key="2">
    <source>
        <dbReference type="ARBA" id="ARBA00023242"/>
    </source>
</evidence>
<evidence type="ECO:0000256" key="3">
    <source>
        <dbReference type="SAM" id="MobiDB-lite"/>
    </source>
</evidence>
<feature type="compositionally biased region" description="Acidic residues" evidence="3">
    <location>
        <begin position="106"/>
        <end position="127"/>
    </location>
</feature>
<evidence type="ECO:0000256" key="1">
    <source>
        <dbReference type="ARBA" id="ARBA00004123"/>
    </source>
</evidence>
<feature type="compositionally biased region" description="Basic and acidic residues" evidence="3">
    <location>
        <begin position="55"/>
        <end position="68"/>
    </location>
</feature>
<gene>
    <name evidence="4" type="ORF">VFPBJ_09492</name>
</gene>
<feature type="compositionally biased region" description="Low complexity" evidence="3">
    <location>
        <begin position="35"/>
        <end position="44"/>
    </location>
</feature>
<evidence type="ECO:0000313" key="4">
    <source>
        <dbReference type="EMBL" id="OAQ75519.1"/>
    </source>
</evidence>
<sequence length="533" mass="59362">MSNNEQAPRGRGGRRGRPPVRAGLGRGRITVSGNAAGAEGEGVVTSAKRPRGRPRKEELLEEQRREEEEGKEGEEEDVPAPKRRRGRPRKEEQRRAESPSFFPALSDDDKDEDEQEDEDEKTEDQEGPEQGPSSSTHTFRAEEQMANNAAPEGRRFEALMRKNLAVAIDAGLESAERYYKRVKPRVSVGTKDLIDRMVGPPEPAMRTGWTQALEDEVQAQWAASDEKRSLEAASWIERVIALWKVSLQLFRCSPVAIMSPAYNLWIDASNPGEVFWPVTFCEALSHLVAHPIWRGNKALLRRAIQLAVACRTDNRASWTMDQPEMCGAIVAIAQFFLVDNREHAPKHWVEQAFKEVPNGKVACPEACFLRHLATVCSPKKPQRTDDTRFLVRRKDLVNITKAVETFGEGFFPSTNSVPAMYYAYLAARSGHTAPVGEARTKELHGLAWKHEMRRAKRRELGLPFDDASMALDNPEGHAASSTRRHGPVVHGNAQGAMGFVPQKQPPAPPTTSSSDADEETSESGDTIFMDAQE</sequence>
<reference evidence="4 5" key="1">
    <citation type="submission" date="2016-01" db="EMBL/GenBank/DDBJ databases">
        <title>Biosynthesis of antibiotic leucinostatins and their inhibition on Phytophthora in bio-control Purpureocillium lilacinum.</title>
        <authorList>
            <person name="Wang G."/>
            <person name="Liu Z."/>
            <person name="Lin R."/>
            <person name="Li E."/>
            <person name="Mao Z."/>
            <person name="Ling J."/>
            <person name="Yin W."/>
            <person name="Xie B."/>
        </authorList>
    </citation>
    <scope>NUCLEOTIDE SEQUENCE [LARGE SCALE GENOMIC DNA]</scope>
    <source>
        <strain evidence="4">PLBJ-1</strain>
    </source>
</reference>
<dbReference type="Proteomes" id="UP000078240">
    <property type="component" value="Unassembled WGS sequence"/>
</dbReference>